<name>A0ABQ5VYC7_9HYPH</name>
<accession>A0ABQ5VYC7</accession>
<reference evidence="2" key="1">
    <citation type="journal article" date="2019" name="Int. J. Syst. Evol. Microbiol.">
        <title>The Global Catalogue of Microorganisms (GCM) 10K type strain sequencing project: providing services to taxonomists for standard genome sequencing and annotation.</title>
        <authorList>
            <consortium name="The Broad Institute Genomics Platform"/>
            <consortium name="The Broad Institute Genome Sequencing Center for Infectious Disease"/>
            <person name="Wu L."/>
            <person name="Ma J."/>
        </authorList>
    </citation>
    <scope>NUCLEOTIDE SEQUENCE [LARGE SCALE GENOMIC DNA]</scope>
    <source>
        <strain evidence="2">NBRC 112416</strain>
    </source>
</reference>
<sequence>MTNENRTILKRTFVVTSDGVAVGVLTVETTWSDVERPATRIATRPALPMPIIEAKVVAGADARSRVELV</sequence>
<evidence type="ECO:0000313" key="2">
    <source>
        <dbReference type="Proteomes" id="UP001156691"/>
    </source>
</evidence>
<gene>
    <name evidence="1" type="ORF">GCM10010862_00630</name>
</gene>
<protein>
    <submittedName>
        <fullName evidence="1">Uncharacterized protein</fullName>
    </submittedName>
</protein>
<proteinExistence type="predicted"/>
<organism evidence="1 2">
    <name type="scientific">Devosia nitrariae</name>
    <dbReference type="NCBI Taxonomy" id="2071872"/>
    <lineage>
        <taxon>Bacteria</taxon>
        <taxon>Pseudomonadati</taxon>
        <taxon>Pseudomonadota</taxon>
        <taxon>Alphaproteobacteria</taxon>
        <taxon>Hyphomicrobiales</taxon>
        <taxon>Devosiaceae</taxon>
        <taxon>Devosia</taxon>
    </lineage>
</organism>
<comment type="caution">
    <text evidence="1">The sequence shown here is derived from an EMBL/GenBank/DDBJ whole genome shotgun (WGS) entry which is preliminary data.</text>
</comment>
<dbReference type="EMBL" id="BSNS01000001">
    <property type="protein sequence ID" value="GLQ52805.1"/>
    <property type="molecule type" value="Genomic_DNA"/>
</dbReference>
<keyword evidence="2" id="KW-1185">Reference proteome</keyword>
<evidence type="ECO:0000313" key="1">
    <source>
        <dbReference type="EMBL" id="GLQ52805.1"/>
    </source>
</evidence>
<dbReference type="RefSeq" id="WP_284338276.1">
    <property type="nucleotide sequence ID" value="NZ_BSNS01000001.1"/>
</dbReference>
<dbReference type="Proteomes" id="UP001156691">
    <property type="component" value="Unassembled WGS sequence"/>
</dbReference>